<feature type="transmembrane region" description="Helical" evidence="16">
    <location>
        <begin position="53"/>
        <end position="75"/>
    </location>
</feature>
<feature type="transmembrane region" description="Helical" evidence="16">
    <location>
        <begin position="81"/>
        <end position="102"/>
    </location>
</feature>
<comment type="subcellular location">
    <subcellularLocation>
        <location evidence="1">Mitochondrion membrane</location>
        <topology evidence="1">Multi-pass membrane protein</topology>
    </subcellularLocation>
</comment>
<dbReference type="EC" id="7.1.1.2" evidence="3"/>
<gene>
    <name evidence="17" type="primary">nad6</name>
</gene>
<evidence type="ECO:0000256" key="15">
    <source>
        <dbReference type="ARBA" id="ARBA00049551"/>
    </source>
</evidence>
<dbReference type="PANTHER" id="PTHR11435:SF1">
    <property type="entry name" value="NADH-UBIQUINONE OXIDOREDUCTASE CHAIN 6"/>
    <property type="match status" value="1"/>
</dbReference>
<keyword evidence="11" id="KW-0520">NAD</keyword>
<evidence type="ECO:0000256" key="3">
    <source>
        <dbReference type="ARBA" id="ARBA00012944"/>
    </source>
</evidence>
<keyword evidence="10 16" id="KW-1133">Transmembrane helix</keyword>
<feature type="transmembrane region" description="Helical" evidence="16">
    <location>
        <begin position="142"/>
        <end position="161"/>
    </location>
</feature>
<accession>A0A1Z2R740</accession>
<keyword evidence="8" id="KW-1278">Translocase</keyword>
<protein>
    <recommendedName>
        <fullName evidence="4">NADH-ubiquinone oxidoreductase chain 6</fullName>
        <ecNumber evidence="3">7.1.1.2</ecNumber>
    </recommendedName>
    <alternativeName>
        <fullName evidence="14">NADH dehydrogenase subunit 6</fullName>
    </alternativeName>
</protein>
<dbReference type="GO" id="GO:0008137">
    <property type="term" value="F:NADH dehydrogenase (ubiquinone) activity"/>
    <property type="evidence" value="ECO:0007669"/>
    <property type="project" value="UniProtKB-EC"/>
</dbReference>
<organism evidence="17">
    <name type="scientific">Typhlatya monae</name>
    <dbReference type="NCBI Taxonomy" id="1173212"/>
    <lineage>
        <taxon>Eukaryota</taxon>
        <taxon>Metazoa</taxon>
        <taxon>Ecdysozoa</taxon>
        <taxon>Arthropoda</taxon>
        <taxon>Crustacea</taxon>
        <taxon>Multicrustacea</taxon>
        <taxon>Malacostraca</taxon>
        <taxon>Eumalacostraca</taxon>
        <taxon>Eucarida</taxon>
        <taxon>Decapoda</taxon>
        <taxon>Pleocyemata</taxon>
        <taxon>Caridea</taxon>
        <taxon>Atyoidea</taxon>
        <taxon>Atyidae</taxon>
        <taxon>Typhlatya</taxon>
    </lineage>
</organism>
<geneLocation type="mitochondrion" evidence="17"/>
<comment type="catalytic activity">
    <reaction evidence="15">
        <text>a ubiquinone + NADH + 5 H(+)(in) = a ubiquinol + NAD(+) + 4 H(+)(out)</text>
        <dbReference type="Rhea" id="RHEA:29091"/>
        <dbReference type="Rhea" id="RHEA-COMP:9565"/>
        <dbReference type="Rhea" id="RHEA-COMP:9566"/>
        <dbReference type="ChEBI" id="CHEBI:15378"/>
        <dbReference type="ChEBI" id="CHEBI:16389"/>
        <dbReference type="ChEBI" id="CHEBI:17976"/>
        <dbReference type="ChEBI" id="CHEBI:57540"/>
        <dbReference type="ChEBI" id="CHEBI:57945"/>
        <dbReference type="EC" id="7.1.1.2"/>
    </reaction>
</comment>
<reference evidence="17" key="1">
    <citation type="journal article" date="2017" name="Sci. Rep.">
        <title>Phylogenetic evidence that both ancient vicariance and dispersal have contributed to the biogeographic patterns of anchialine cave shrimps.</title>
        <authorList>
            <person name="Jurado-Rivera J.A."/>
            <person name="Pons J."/>
            <person name="Alvarez F."/>
            <person name="Botello A."/>
            <person name="Humphreys W.F."/>
            <person name="Page T.J."/>
            <person name="Iliffe T.M."/>
            <person name="Willassen E."/>
            <person name="Meland K."/>
            <person name="Juan C."/>
            <person name="Jaume D."/>
        </authorList>
    </citation>
    <scope>NUCLEOTIDE SEQUENCE</scope>
</reference>
<keyword evidence="7 16" id="KW-0812">Transmembrane</keyword>
<feature type="transmembrane region" description="Helical" evidence="16">
    <location>
        <begin position="25"/>
        <end position="46"/>
    </location>
</feature>
<dbReference type="AlphaFoldDB" id="A0A1Z2R740"/>
<dbReference type="GO" id="GO:0031966">
    <property type="term" value="C:mitochondrial membrane"/>
    <property type="evidence" value="ECO:0007669"/>
    <property type="project" value="UniProtKB-SubCell"/>
</dbReference>
<name>A0A1Z2R740_9EUCA</name>
<keyword evidence="13 16" id="KW-0472">Membrane</keyword>
<keyword evidence="6" id="KW-0679">Respiratory chain</keyword>
<proteinExistence type="inferred from homology"/>
<evidence type="ECO:0000256" key="11">
    <source>
        <dbReference type="ARBA" id="ARBA00023027"/>
    </source>
</evidence>
<evidence type="ECO:0000256" key="16">
    <source>
        <dbReference type="SAM" id="Phobius"/>
    </source>
</evidence>
<evidence type="ECO:0000256" key="12">
    <source>
        <dbReference type="ARBA" id="ARBA00023128"/>
    </source>
</evidence>
<keyword evidence="12 17" id="KW-0496">Mitochondrion</keyword>
<evidence type="ECO:0000313" key="17">
    <source>
        <dbReference type="EMBL" id="ASA39525.1"/>
    </source>
</evidence>
<keyword evidence="9" id="KW-0249">Electron transport</keyword>
<evidence type="ECO:0000256" key="4">
    <source>
        <dbReference type="ARBA" id="ARBA00021095"/>
    </source>
</evidence>
<evidence type="ECO:0000256" key="7">
    <source>
        <dbReference type="ARBA" id="ARBA00022692"/>
    </source>
</evidence>
<dbReference type="PANTHER" id="PTHR11435">
    <property type="entry name" value="NADH UBIQUINONE OXIDOREDUCTASE SUBUNIT ND6"/>
    <property type="match status" value="1"/>
</dbReference>
<evidence type="ECO:0000256" key="6">
    <source>
        <dbReference type="ARBA" id="ARBA00022660"/>
    </source>
</evidence>
<dbReference type="InterPro" id="IPR050269">
    <property type="entry name" value="ComplexI_Subunit6"/>
</dbReference>
<evidence type="ECO:0000256" key="1">
    <source>
        <dbReference type="ARBA" id="ARBA00004225"/>
    </source>
</evidence>
<evidence type="ECO:0000256" key="13">
    <source>
        <dbReference type="ARBA" id="ARBA00023136"/>
    </source>
</evidence>
<sequence length="171" mass="19342">MLLLTFMIMLTSSISITFTKIIHPLAMGTTLLIQTTIISFMMTFTLKTTWFSYILFLIFLGAMLVLFIYVASLAPNEPLHLSYQLIVILTLTMILTLTLLIIDPLIMSSPVFTESTEMSFFFNPNSSNLSLNSMYNSSSMKMTLFLILYLLLTLVVVVKITSTHFGPLRLN</sequence>
<dbReference type="EMBL" id="KX844715">
    <property type="protein sequence ID" value="ASA39525.1"/>
    <property type="molecule type" value="Genomic_DNA"/>
</dbReference>
<evidence type="ECO:0000256" key="2">
    <source>
        <dbReference type="ARBA" id="ARBA00005698"/>
    </source>
</evidence>
<comment type="similarity">
    <text evidence="2">Belongs to the complex I subunit 6 family.</text>
</comment>
<evidence type="ECO:0000256" key="9">
    <source>
        <dbReference type="ARBA" id="ARBA00022982"/>
    </source>
</evidence>
<keyword evidence="5" id="KW-0813">Transport</keyword>
<evidence type="ECO:0000256" key="8">
    <source>
        <dbReference type="ARBA" id="ARBA00022967"/>
    </source>
</evidence>
<evidence type="ECO:0000256" key="14">
    <source>
        <dbReference type="ARBA" id="ARBA00031019"/>
    </source>
</evidence>
<evidence type="ECO:0000256" key="10">
    <source>
        <dbReference type="ARBA" id="ARBA00022989"/>
    </source>
</evidence>
<evidence type="ECO:0000256" key="5">
    <source>
        <dbReference type="ARBA" id="ARBA00022448"/>
    </source>
</evidence>